<organism evidence="8 9">
    <name type="scientific">Rhodococcus sovatensis</name>
    <dbReference type="NCBI Taxonomy" id="1805840"/>
    <lineage>
        <taxon>Bacteria</taxon>
        <taxon>Bacillati</taxon>
        <taxon>Actinomycetota</taxon>
        <taxon>Actinomycetes</taxon>
        <taxon>Mycobacteriales</taxon>
        <taxon>Nocardiaceae</taxon>
        <taxon>Rhodococcus</taxon>
    </lineage>
</organism>
<dbReference type="SUPFAM" id="SSF56349">
    <property type="entry name" value="DNA breaking-rejoining enzymes"/>
    <property type="match status" value="1"/>
</dbReference>
<evidence type="ECO:0000256" key="5">
    <source>
        <dbReference type="PROSITE-ProRule" id="PRU01248"/>
    </source>
</evidence>
<comment type="similarity">
    <text evidence="1">Belongs to the 'phage' integrase family.</text>
</comment>
<dbReference type="CDD" id="cd01189">
    <property type="entry name" value="INT_ICEBs1_C_like"/>
    <property type="match status" value="1"/>
</dbReference>
<evidence type="ECO:0000259" key="6">
    <source>
        <dbReference type="PROSITE" id="PS51898"/>
    </source>
</evidence>
<sequence length="375" mass="41211">MARGTGRKDAKAGTFGTVQELPSGRFRALYWHDGRRHKAPTTFTSKVDARGWLSLQQADIIRGKWIEPTDAAPGRAKRVVFHEYAEEWLAHRDLKPRSREHYRKLLDVQILPGLGSLPLKSITPDDIRAWYAKLDMATPTLRSHAYGLVRTILATAASDGKIPNNPAHIRGAGSAKRVHKIRPATLPELATLTEAMPEQYRTMILLASWCAMRFGELTELRRKDVDLKDEVVRIRRAVVRVDGQFVVGDPKSEAGSRDVAIPPHLVPVIAAHLKDHVGPGKDALLFPAVNGGHLQPSTLYRRFYTARAKAGRDDLRFHDLRHSGAVLAAATGASLAELMGRLGHSTPAAALRYQHVAGGRDKAIAAALSALVNPK</sequence>
<evidence type="ECO:0000256" key="3">
    <source>
        <dbReference type="ARBA" id="ARBA00023125"/>
    </source>
</evidence>
<protein>
    <submittedName>
        <fullName evidence="8">Site-specific integrase</fullName>
    </submittedName>
</protein>
<evidence type="ECO:0000313" key="9">
    <source>
        <dbReference type="Proteomes" id="UP001432000"/>
    </source>
</evidence>
<feature type="domain" description="Core-binding (CB)" evidence="7">
    <location>
        <begin position="79"/>
        <end position="157"/>
    </location>
</feature>
<evidence type="ECO:0000256" key="1">
    <source>
        <dbReference type="ARBA" id="ARBA00008857"/>
    </source>
</evidence>
<dbReference type="PANTHER" id="PTHR30349">
    <property type="entry name" value="PHAGE INTEGRASE-RELATED"/>
    <property type="match status" value="1"/>
</dbReference>
<dbReference type="EMBL" id="CP147846">
    <property type="protein sequence ID" value="WXG70876.1"/>
    <property type="molecule type" value="Genomic_DNA"/>
</dbReference>
<dbReference type="InterPro" id="IPR011010">
    <property type="entry name" value="DNA_brk_join_enz"/>
</dbReference>
<keyword evidence="9" id="KW-1185">Reference proteome</keyword>
<dbReference type="InterPro" id="IPR002104">
    <property type="entry name" value="Integrase_catalytic"/>
</dbReference>
<proteinExistence type="inferred from homology"/>
<dbReference type="Pfam" id="PF26003">
    <property type="entry name" value="Integrase_N_phage"/>
    <property type="match status" value="1"/>
</dbReference>
<dbReference type="PROSITE" id="PS51900">
    <property type="entry name" value="CB"/>
    <property type="match status" value="1"/>
</dbReference>
<dbReference type="Proteomes" id="UP001432000">
    <property type="component" value="Chromosome"/>
</dbReference>
<dbReference type="InterPro" id="IPR058717">
    <property type="entry name" value="Phage_L5_Integrase_N"/>
</dbReference>
<dbReference type="InterPro" id="IPR050090">
    <property type="entry name" value="Tyrosine_recombinase_XerCD"/>
</dbReference>
<keyword evidence="3 5" id="KW-0238">DNA-binding</keyword>
<name>A0ABZ2PP07_9NOCA</name>
<evidence type="ECO:0000313" key="8">
    <source>
        <dbReference type="EMBL" id="WXG70876.1"/>
    </source>
</evidence>
<reference evidence="8 9" key="1">
    <citation type="submission" date="2024-03" db="EMBL/GenBank/DDBJ databases">
        <title>Natural products discovery in diverse microorganisms through a two-stage MS feature dereplication strategy.</title>
        <authorList>
            <person name="Zhang R."/>
        </authorList>
    </citation>
    <scope>NUCLEOTIDE SEQUENCE [LARGE SCALE GENOMIC DNA]</scope>
    <source>
        <strain evidence="8 9">18930</strain>
    </source>
</reference>
<feature type="domain" description="Tyr recombinase" evidence="6">
    <location>
        <begin position="179"/>
        <end position="366"/>
    </location>
</feature>
<evidence type="ECO:0000256" key="2">
    <source>
        <dbReference type="ARBA" id="ARBA00022908"/>
    </source>
</evidence>
<accession>A0ABZ2PP07</accession>
<gene>
    <name evidence="8" type="ORF">WDS16_10515</name>
</gene>
<dbReference type="PANTHER" id="PTHR30349:SF64">
    <property type="entry name" value="PROPHAGE INTEGRASE INTD-RELATED"/>
    <property type="match status" value="1"/>
</dbReference>
<dbReference type="InterPro" id="IPR010998">
    <property type="entry name" value="Integrase_recombinase_N"/>
</dbReference>
<dbReference type="PROSITE" id="PS51898">
    <property type="entry name" value="TYR_RECOMBINASE"/>
    <property type="match status" value="1"/>
</dbReference>
<dbReference type="Gene3D" id="1.10.150.130">
    <property type="match status" value="1"/>
</dbReference>
<dbReference type="InterPro" id="IPR044068">
    <property type="entry name" value="CB"/>
</dbReference>
<evidence type="ECO:0000259" key="7">
    <source>
        <dbReference type="PROSITE" id="PS51900"/>
    </source>
</evidence>
<evidence type="ECO:0000256" key="4">
    <source>
        <dbReference type="ARBA" id="ARBA00023172"/>
    </source>
</evidence>
<dbReference type="RefSeq" id="WP_338892562.1">
    <property type="nucleotide sequence ID" value="NZ_CP147846.1"/>
</dbReference>
<dbReference type="InterPro" id="IPR013762">
    <property type="entry name" value="Integrase-like_cat_sf"/>
</dbReference>
<dbReference type="Pfam" id="PF00589">
    <property type="entry name" value="Phage_integrase"/>
    <property type="match status" value="1"/>
</dbReference>
<dbReference type="Gene3D" id="1.10.443.10">
    <property type="entry name" value="Intergrase catalytic core"/>
    <property type="match status" value="1"/>
</dbReference>
<dbReference type="InterPro" id="IPR004107">
    <property type="entry name" value="Integrase_SAM-like_N"/>
</dbReference>
<keyword evidence="4" id="KW-0233">DNA recombination</keyword>
<dbReference type="Pfam" id="PF14659">
    <property type="entry name" value="Phage_int_SAM_3"/>
    <property type="match status" value="1"/>
</dbReference>
<keyword evidence="2" id="KW-0229">DNA integration</keyword>